<dbReference type="SUPFAM" id="SSF51182">
    <property type="entry name" value="RmlC-like cupins"/>
    <property type="match status" value="1"/>
</dbReference>
<sequence length="217" mass="24551">MLSFLRSPGPPRTQNAQSNPIMYEGGRSSVTFSAPGSQYIVTHRIPPTDKENGTSIIAPPFHYHIYQDEFFRIQSGKGNFYRGIDPNPFAVLSDDPNGQATASVKAGNYHRFENASETRDLVVDIHLTPESYENEQQFFRNFFGYLDDCKTAGCEPSIFQLMVFLHAADTPLAVPLPWESLGRVASRILLIAVAYWGRHVLGYRQTYAEYYDTKKAR</sequence>
<dbReference type="CDD" id="cd02208">
    <property type="entry name" value="cupin_RmlC-like"/>
    <property type="match status" value="1"/>
</dbReference>
<dbReference type="EMBL" id="JAGPXF010000004">
    <property type="protein sequence ID" value="KAH7245187.1"/>
    <property type="molecule type" value="Genomic_DNA"/>
</dbReference>
<organism evidence="2 3">
    <name type="scientific">Fusarium tricinctum</name>
    <dbReference type="NCBI Taxonomy" id="61284"/>
    <lineage>
        <taxon>Eukaryota</taxon>
        <taxon>Fungi</taxon>
        <taxon>Dikarya</taxon>
        <taxon>Ascomycota</taxon>
        <taxon>Pezizomycotina</taxon>
        <taxon>Sordariomycetes</taxon>
        <taxon>Hypocreomycetidae</taxon>
        <taxon>Hypocreales</taxon>
        <taxon>Nectriaceae</taxon>
        <taxon>Fusarium</taxon>
        <taxon>Fusarium tricinctum species complex</taxon>
    </lineage>
</organism>
<dbReference type="AlphaFoldDB" id="A0A8K0RT10"/>
<dbReference type="InterPro" id="IPR014710">
    <property type="entry name" value="RmlC-like_jellyroll"/>
</dbReference>
<proteinExistence type="predicted"/>
<evidence type="ECO:0000313" key="3">
    <source>
        <dbReference type="Proteomes" id="UP000813427"/>
    </source>
</evidence>
<accession>A0A8K0RT10</accession>
<protein>
    <submittedName>
        <fullName evidence="2">Uncharacterized protein</fullName>
    </submittedName>
</protein>
<evidence type="ECO:0000256" key="1">
    <source>
        <dbReference type="SAM" id="MobiDB-lite"/>
    </source>
</evidence>
<gene>
    <name evidence="2" type="ORF">BKA59DRAFT_475467</name>
</gene>
<reference evidence="2" key="1">
    <citation type="journal article" date="2021" name="Nat. Commun.">
        <title>Genetic determinants of endophytism in the Arabidopsis root mycobiome.</title>
        <authorList>
            <person name="Mesny F."/>
            <person name="Miyauchi S."/>
            <person name="Thiergart T."/>
            <person name="Pickel B."/>
            <person name="Atanasova L."/>
            <person name="Karlsson M."/>
            <person name="Huettel B."/>
            <person name="Barry K.W."/>
            <person name="Haridas S."/>
            <person name="Chen C."/>
            <person name="Bauer D."/>
            <person name="Andreopoulos W."/>
            <person name="Pangilinan J."/>
            <person name="LaButti K."/>
            <person name="Riley R."/>
            <person name="Lipzen A."/>
            <person name="Clum A."/>
            <person name="Drula E."/>
            <person name="Henrissat B."/>
            <person name="Kohler A."/>
            <person name="Grigoriev I.V."/>
            <person name="Martin F.M."/>
            <person name="Hacquard S."/>
        </authorList>
    </citation>
    <scope>NUCLEOTIDE SEQUENCE</scope>
    <source>
        <strain evidence="2">MPI-SDFR-AT-0068</strain>
    </source>
</reference>
<keyword evidence="3" id="KW-1185">Reference proteome</keyword>
<evidence type="ECO:0000313" key="2">
    <source>
        <dbReference type="EMBL" id="KAH7245187.1"/>
    </source>
</evidence>
<name>A0A8K0RT10_9HYPO</name>
<dbReference type="OrthoDB" id="9976870at2759"/>
<dbReference type="Proteomes" id="UP000813427">
    <property type="component" value="Unassembled WGS sequence"/>
</dbReference>
<feature type="region of interest" description="Disordered" evidence="1">
    <location>
        <begin position="1"/>
        <end position="21"/>
    </location>
</feature>
<comment type="caution">
    <text evidence="2">The sequence shown here is derived from an EMBL/GenBank/DDBJ whole genome shotgun (WGS) entry which is preliminary data.</text>
</comment>
<dbReference type="InterPro" id="IPR011051">
    <property type="entry name" value="RmlC_Cupin_sf"/>
</dbReference>
<dbReference type="Gene3D" id="2.60.120.10">
    <property type="entry name" value="Jelly Rolls"/>
    <property type="match status" value="1"/>
</dbReference>